<evidence type="ECO:0000313" key="2">
    <source>
        <dbReference type="Proteomes" id="UP000468735"/>
    </source>
</evidence>
<dbReference type="EMBL" id="WBMT01000023">
    <property type="protein sequence ID" value="KAB2342157.1"/>
    <property type="molecule type" value="Genomic_DNA"/>
</dbReference>
<name>A0A6H9YQ23_9ACTN</name>
<gene>
    <name evidence="1" type="ORF">F8566_39545</name>
</gene>
<proteinExistence type="predicted"/>
<reference evidence="1 2" key="1">
    <citation type="submission" date="2019-09" db="EMBL/GenBank/DDBJ databases">
        <title>Actinomadura physcomitrii sp. nov., a novel actinomycete isolated from moss [Physcomitrium sphaericum (Ludw) Fuernr].</title>
        <authorList>
            <person name="Zhuang X."/>
            <person name="Liu C."/>
        </authorList>
    </citation>
    <scope>NUCLEOTIDE SEQUENCE [LARGE SCALE GENOMIC DNA]</scope>
    <source>
        <strain evidence="1 2">HMC1</strain>
    </source>
</reference>
<keyword evidence="2" id="KW-1185">Reference proteome</keyword>
<dbReference type="OrthoDB" id="3483725at2"/>
<evidence type="ECO:0000313" key="1">
    <source>
        <dbReference type="EMBL" id="KAB2342157.1"/>
    </source>
</evidence>
<dbReference type="RefSeq" id="WP_151567596.1">
    <property type="nucleotide sequence ID" value="NZ_WBMT01000023.1"/>
</dbReference>
<dbReference type="AlphaFoldDB" id="A0A6H9YQ23"/>
<organism evidence="1 2">
    <name type="scientific">Actinomadura rudentiformis</name>
    <dbReference type="NCBI Taxonomy" id="359158"/>
    <lineage>
        <taxon>Bacteria</taxon>
        <taxon>Bacillati</taxon>
        <taxon>Actinomycetota</taxon>
        <taxon>Actinomycetes</taxon>
        <taxon>Streptosporangiales</taxon>
        <taxon>Thermomonosporaceae</taxon>
        <taxon>Actinomadura</taxon>
    </lineage>
</organism>
<comment type="caution">
    <text evidence="1">The sequence shown here is derived from an EMBL/GenBank/DDBJ whole genome shotgun (WGS) entry which is preliminary data.</text>
</comment>
<accession>A0A6H9YQ23</accession>
<protein>
    <submittedName>
        <fullName evidence="1">Uncharacterized protein</fullName>
    </submittedName>
</protein>
<dbReference type="Proteomes" id="UP000468735">
    <property type="component" value="Unassembled WGS sequence"/>
</dbReference>
<sequence>MSLKTNDAQQQVKAALREEFPDWSIIASDKGRWWATRGPNRGEKVQHGASCFEADAVEGLRAQLDEVAR</sequence>